<dbReference type="EMBL" id="KZ824473">
    <property type="protein sequence ID" value="RAK96553.1"/>
    <property type="molecule type" value="Genomic_DNA"/>
</dbReference>
<reference evidence="2 3" key="1">
    <citation type="submission" date="2018-02" db="EMBL/GenBank/DDBJ databases">
        <title>The genomes of Aspergillus section Nigri reveals drivers in fungal speciation.</title>
        <authorList>
            <consortium name="DOE Joint Genome Institute"/>
            <person name="Vesth T.C."/>
            <person name="Nybo J."/>
            <person name="Theobald S."/>
            <person name="Brandl J."/>
            <person name="Frisvad J.C."/>
            <person name="Nielsen K.F."/>
            <person name="Lyhne E.K."/>
            <person name="Kogle M.E."/>
            <person name="Kuo A."/>
            <person name="Riley R."/>
            <person name="Clum A."/>
            <person name="Nolan M."/>
            <person name="Lipzen A."/>
            <person name="Salamov A."/>
            <person name="Henrissat B."/>
            <person name="Wiebenga A."/>
            <person name="De vries R.P."/>
            <person name="Grigoriev I.V."/>
            <person name="Mortensen U.H."/>
            <person name="Andersen M.R."/>
            <person name="Baker S.E."/>
        </authorList>
    </citation>
    <scope>NUCLEOTIDE SEQUENCE [LARGE SCALE GENOMIC DNA]</scope>
    <source>
        <strain evidence="2 3">CBS 121593</strain>
    </source>
</reference>
<feature type="region of interest" description="Disordered" evidence="1">
    <location>
        <begin position="562"/>
        <end position="583"/>
    </location>
</feature>
<evidence type="ECO:0000256" key="1">
    <source>
        <dbReference type="SAM" id="MobiDB-lite"/>
    </source>
</evidence>
<evidence type="ECO:0008006" key="4">
    <source>
        <dbReference type="Google" id="ProtNLM"/>
    </source>
</evidence>
<name>A0A395GR56_9EURO</name>
<feature type="compositionally biased region" description="Basic and acidic residues" evidence="1">
    <location>
        <begin position="562"/>
        <end position="572"/>
    </location>
</feature>
<organism evidence="2 3">
    <name type="scientific">Aspergillus ibericus CBS 121593</name>
    <dbReference type="NCBI Taxonomy" id="1448316"/>
    <lineage>
        <taxon>Eukaryota</taxon>
        <taxon>Fungi</taxon>
        <taxon>Dikarya</taxon>
        <taxon>Ascomycota</taxon>
        <taxon>Pezizomycotina</taxon>
        <taxon>Eurotiomycetes</taxon>
        <taxon>Eurotiomycetidae</taxon>
        <taxon>Eurotiales</taxon>
        <taxon>Aspergillaceae</taxon>
        <taxon>Aspergillus</taxon>
        <taxon>Aspergillus subgen. Circumdati</taxon>
    </lineage>
</organism>
<gene>
    <name evidence="2" type="ORF">BO80DRAFT_391521</name>
</gene>
<dbReference type="RefSeq" id="XP_025570881.1">
    <property type="nucleotide sequence ID" value="XM_025717184.1"/>
</dbReference>
<dbReference type="VEuPathDB" id="FungiDB:BO80DRAFT_391521"/>
<protein>
    <recommendedName>
        <fullName evidence="4">C2H2-type domain-containing protein</fullName>
    </recommendedName>
</protein>
<accession>A0A395GR56</accession>
<feature type="compositionally biased region" description="Basic and acidic residues" evidence="1">
    <location>
        <begin position="437"/>
        <end position="456"/>
    </location>
</feature>
<feature type="region of interest" description="Disordered" evidence="1">
    <location>
        <begin position="306"/>
        <end position="341"/>
    </location>
</feature>
<keyword evidence="3" id="KW-1185">Reference proteome</keyword>
<dbReference type="OrthoDB" id="4501248at2759"/>
<sequence>MEDGPSNNGTYSSFQGDLLAYPYRPHQGPYLMPVGLHDAASSQYNGFSIPSPVSTSRSISPFEGNLQDIGFLARDNGSNLANISGDGVNGIQAPSLHMSSDPLTLLVPPVPPVPSVLPVPQTQGDNHVKNLSAALAQVTTALEAGASEQGITRLYEIKDLLRVNYERHIAMIQHQIDTAEHLPHSPDSHDNMSNNRVRYVCYLCPPENRKTFQARGTFRRHVSYTHHRQVIYKCLGNNCFFASARRDKVYCHMRNHHNYLLRVTREQSHLMEIRVAPPHVCGLCSKPVNCWEEYFKCISEHCRIGNSSTSTSASHSRRGSDDRGPGGGGSGHGHNGYQFFGNGSGASGLQPSFPYGTGNSGGSSPNAGQNYGFYGTSFSNCVDAIGQVDNETISSESSGVTEAASHTESTPSSPSDMSRETAGEVLSSLTSQHRSLVRGDRPASLARRDSGQRGDEFPLSNSYEPASRRISDDTRRCILRSSSNPLDTTPKQDPRSVANKSFKRQCHGCGHLLDDCTKCQLMKGTVLKCHLCADMVCKTHDFREVEQSKNCKQSIDGNELSRLERPVSDDTRFLSSSDQAGGPADLSSDIAYAILEEQLHPSALAFSGYESREASISMAHTKKTSSTGSLGSICPGSHAPSASHMGHDAVAQTVAAKLHTSASEGLDYLLGEKTRLEAQELAHDCDHGDLHGTRKLAQTYNLRSLMKLQHELYSVLPFCVLTMVEDFLNHMHTCWLLYEAVLFHSMSPSCQCGQEGVWTDTTESAGDRRYLCYPSGKLRHSSPARRIPRKRHAQLRAKLHVIVELIVLRAAAMRKKSRMSLLTDTPGPEQLESHDINAEAQVTNPDSQGPRYLQVMFTRGTEVVGDVLSNLITGVIYATEEELDIVKPVPVYMSMLFTERSMWAVGEVE</sequence>
<feature type="region of interest" description="Disordered" evidence="1">
    <location>
        <begin position="393"/>
        <end position="471"/>
    </location>
</feature>
<dbReference type="Proteomes" id="UP000249402">
    <property type="component" value="Unassembled WGS sequence"/>
</dbReference>
<feature type="compositionally biased region" description="Gly residues" evidence="1">
    <location>
        <begin position="325"/>
        <end position="334"/>
    </location>
</feature>
<dbReference type="AlphaFoldDB" id="A0A395GR56"/>
<evidence type="ECO:0000313" key="2">
    <source>
        <dbReference type="EMBL" id="RAK96553.1"/>
    </source>
</evidence>
<evidence type="ECO:0000313" key="3">
    <source>
        <dbReference type="Proteomes" id="UP000249402"/>
    </source>
</evidence>
<feature type="compositionally biased region" description="Polar residues" evidence="1">
    <location>
        <begin position="393"/>
        <end position="416"/>
    </location>
</feature>
<proteinExistence type="predicted"/>
<dbReference type="GeneID" id="37222049"/>